<proteinExistence type="predicted"/>
<evidence type="ECO:0000313" key="1">
    <source>
        <dbReference type="EMBL" id="CEK85141.1"/>
    </source>
</evidence>
<dbReference type="AlphaFoldDB" id="A0A0B7AYK5"/>
<feature type="non-terminal residue" evidence="1">
    <location>
        <position position="1"/>
    </location>
</feature>
<reference evidence="1" key="1">
    <citation type="submission" date="2014-12" db="EMBL/GenBank/DDBJ databases">
        <title>Insight into the proteome of Arion vulgaris.</title>
        <authorList>
            <person name="Aradska J."/>
            <person name="Bulat T."/>
            <person name="Smidak R."/>
            <person name="Sarate P."/>
            <person name="Gangsoo J."/>
            <person name="Sialana F."/>
            <person name="Bilban M."/>
            <person name="Lubec G."/>
        </authorList>
    </citation>
    <scope>NUCLEOTIDE SEQUENCE</scope>
    <source>
        <tissue evidence="1">Skin</tissue>
    </source>
</reference>
<protein>
    <submittedName>
        <fullName evidence="1">Uncharacterized protein</fullName>
    </submittedName>
</protein>
<dbReference type="EMBL" id="HACG01038276">
    <property type="protein sequence ID" value="CEK85141.1"/>
    <property type="molecule type" value="Transcribed_RNA"/>
</dbReference>
<sequence length="70" mass="8277">GRSLLRYQNVFKDLMKNLTFGPSKWETLADVRVVWKTALRKGAGSFERRLRDELKDERKLRSCYSRTLAN</sequence>
<gene>
    <name evidence="1" type="primary">ORF146598</name>
</gene>
<organism evidence="1">
    <name type="scientific">Arion vulgaris</name>
    <dbReference type="NCBI Taxonomy" id="1028688"/>
    <lineage>
        <taxon>Eukaryota</taxon>
        <taxon>Metazoa</taxon>
        <taxon>Spiralia</taxon>
        <taxon>Lophotrochozoa</taxon>
        <taxon>Mollusca</taxon>
        <taxon>Gastropoda</taxon>
        <taxon>Heterobranchia</taxon>
        <taxon>Euthyneura</taxon>
        <taxon>Panpulmonata</taxon>
        <taxon>Eupulmonata</taxon>
        <taxon>Stylommatophora</taxon>
        <taxon>Helicina</taxon>
        <taxon>Arionoidea</taxon>
        <taxon>Arionidae</taxon>
        <taxon>Arion</taxon>
    </lineage>
</organism>
<accession>A0A0B7AYK5</accession>
<name>A0A0B7AYK5_9EUPU</name>